<feature type="compositionally biased region" description="Gly residues" evidence="1">
    <location>
        <begin position="325"/>
        <end position="343"/>
    </location>
</feature>
<dbReference type="Gene3D" id="1.10.287.110">
    <property type="entry name" value="DnaJ domain"/>
    <property type="match status" value="1"/>
</dbReference>
<protein>
    <recommendedName>
        <fullName evidence="2">J domain-containing protein</fullName>
    </recommendedName>
</protein>
<feature type="compositionally biased region" description="Pro residues" evidence="1">
    <location>
        <begin position="273"/>
        <end position="283"/>
    </location>
</feature>
<feature type="compositionally biased region" description="Basic and acidic residues" evidence="1">
    <location>
        <begin position="502"/>
        <end position="532"/>
    </location>
</feature>
<gene>
    <name evidence="3" type="ORF">DUNSADRAFT_1070</name>
</gene>
<dbReference type="SUPFAM" id="SSF46565">
    <property type="entry name" value="Chaperone J-domain"/>
    <property type="match status" value="1"/>
</dbReference>
<feature type="region of interest" description="Disordered" evidence="1">
    <location>
        <begin position="439"/>
        <end position="532"/>
    </location>
</feature>
<evidence type="ECO:0000259" key="2">
    <source>
        <dbReference type="PROSITE" id="PS50076"/>
    </source>
</evidence>
<evidence type="ECO:0000313" key="3">
    <source>
        <dbReference type="EMBL" id="KAF5827246.1"/>
    </source>
</evidence>
<dbReference type="Proteomes" id="UP000815325">
    <property type="component" value="Unassembled WGS sequence"/>
</dbReference>
<dbReference type="Pfam" id="PF14308">
    <property type="entry name" value="DnaJ-X"/>
    <property type="match status" value="1"/>
</dbReference>
<dbReference type="PANTHER" id="PTHR44094">
    <property type="entry name" value="DNAJ HEAT SHOCK N-TERMINAL DOMAIN-CONTAINING PROTEIN"/>
    <property type="match status" value="1"/>
</dbReference>
<feature type="compositionally biased region" description="Low complexity" evidence="1">
    <location>
        <begin position="284"/>
        <end position="324"/>
    </location>
</feature>
<comment type="caution">
    <text evidence="3">The sequence shown here is derived from an EMBL/GenBank/DDBJ whole genome shotgun (WGS) entry which is preliminary data.</text>
</comment>
<dbReference type="InterPro" id="IPR001623">
    <property type="entry name" value="DnaJ_domain"/>
</dbReference>
<feature type="compositionally biased region" description="Low complexity" evidence="1">
    <location>
        <begin position="461"/>
        <end position="480"/>
    </location>
</feature>
<dbReference type="InterPro" id="IPR052423">
    <property type="entry name" value="EMIR"/>
</dbReference>
<dbReference type="PANTHER" id="PTHR44094:SF8">
    <property type="entry name" value="DNAJ HEAT SHOCK N-TERMINAL DOMAIN-CONTAINING PROTEIN-RELATED"/>
    <property type="match status" value="1"/>
</dbReference>
<feature type="compositionally biased region" description="Gly residues" evidence="1">
    <location>
        <begin position="481"/>
        <end position="491"/>
    </location>
</feature>
<evidence type="ECO:0000256" key="1">
    <source>
        <dbReference type="SAM" id="MobiDB-lite"/>
    </source>
</evidence>
<evidence type="ECO:0000313" key="4">
    <source>
        <dbReference type="Proteomes" id="UP000815325"/>
    </source>
</evidence>
<proteinExistence type="predicted"/>
<reference evidence="3" key="1">
    <citation type="submission" date="2017-08" db="EMBL/GenBank/DDBJ databases">
        <authorList>
            <person name="Polle J.E."/>
            <person name="Barry K."/>
            <person name="Cushman J."/>
            <person name="Schmutz J."/>
            <person name="Tran D."/>
            <person name="Hathwaick L.T."/>
            <person name="Yim W.C."/>
            <person name="Jenkins J."/>
            <person name="Mckie-Krisberg Z.M."/>
            <person name="Prochnik S."/>
            <person name="Lindquist E."/>
            <person name="Dockter R.B."/>
            <person name="Adam C."/>
            <person name="Molina H."/>
            <person name="Bunkerborg J."/>
            <person name="Jin E."/>
            <person name="Buchheim M."/>
            <person name="Magnuson J."/>
        </authorList>
    </citation>
    <scope>NUCLEOTIDE SEQUENCE</scope>
    <source>
        <strain evidence="3">CCAP 19/18</strain>
    </source>
</reference>
<dbReference type="Pfam" id="PF00226">
    <property type="entry name" value="DnaJ"/>
    <property type="match status" value="1"/>
</dbReference>
<sequence length="532" mass="55193">MSQSDSMVVQQREANIDFNDLFSLRRPRDGWAGLSSGSKSMLKGVATGAVGLVAGPIIGAHRGGVKGCAQGVVTGVVGAAVMPVVGIGVGLVQIVRGVANTGEAIRQRASDKIWDDRQREWVNKPDGTIITAEAAQASTRAFFKPGAGKGVNYYEVLQIPHNAQPEEIKKAYYLLARRYHPDKNPGDAEAHQKFQLLGEAYQVMSDPKLRDMYDRHGSEGLNDHASFMDSGEFFNMLFGKVVAAAEAGASSGATRGPAGPNSSTTTSSYTPPSYTPPHAPPSYAPTSAGPTNTNTNTNTTATNSPSSREAATGSSEAAAAAAAAGGAGQAGASGQGAAGGAGPGRQQDGAGSSAGGAAGQQGHAGARETKESAAHRAALLQLEEESLPLMLEAMWAANVLDVQSTIRKVCEKVLHEPGVPSDVLKARAKALKELGTIFVKAKAPERPPQQEVEEEEEEEGGAQQQANQTKSAGAAAAGSGQQQGGSKGGGKSSSKSKASQRARMDNKTKQAKRQMEEAMLKLMEKRNGMDTD</sequence>
<feature type="compositionally biased region" description="Low complexity" evidence="1">
    <location>
        <begin position="262"/>
        <end position="272"/>
    </location>
</feature>
<dbReference type="InterPro" id="IPR036869">
    <property type="entry name" value="J_dom_sf"/>
</dbReference>
<dbReference type="SMART" id="SM00271">
    <property type="entry name" value="DnaJ"/>
    <property type="match status" value="1"/>
</dbReference>
<accession>A0ABQ7FY28</accession>
<dbReference type="InterPro" id="IPR026894">
    <property type="entry name" value="DnaJ_X"/>
</dbReference>
<feature type="compositionally biased region" description="Acidic residues" evidence="1">
    <location>
        <begin position="451"/>
        <end position="460"/>
    </location>
</feature>
<name>A0ABQ7FY28_DUNSA</name>
<organism evidence="3 4">
    <name type="scientific">Dunaliella salina</name>
    <name type="common">Green alga</name>
    <name type="synonym">Protococcus salinus</name>
    <dbReference type="NCBI Taxonomy" id="3046"/>
    <lineage>
        <taxon>Eukaryota</taxon>
        <taxon>Viridiplantae</taxon>
        <taxon>Chlorophyta</taxon>
        <taxon>core chlorophytes</taxon>
        <taxon>Chlorophyceae</taxon>
        <taxon>CS clade</taxon>
        <taxon>Chlamydomonadales</taxon>
        <taxon>Dunaliellaceae</taxon>
        <taxon>Dunaliella</taxon>
    </lineage>
</organism>
<dbReference type="PRINTS" id="PR00625">
    <property type="entry name" value="JDOMAIN"/>
</dbReference>
<feature type="region of interest" description="Disordered" evidence="1">
    <location>
        <begin position="250"/>
        <end position="372"/>
    </location>
</feature>
<dbReference type="PROSITE" id="PS50076">
    <property type="entry name" value="DNAJ_2"/>
    <property type="match status" value="1"/>
</dbReference>
<dbReference type="EMBL" id="MU070551">
    <property type="protein sequence ID" value="KAF5827246.1"/>
    <property type="molecule type" value="Genomic_DNA"/>
</dbReference>
<feature type="domain" description="J" evidence="2">
    <location>
        <begin position="152"/>
        <end position="217"/>
    </location>
</feature>
<keyword evidence="4" id="KW-1185">Reference proteome</keyword>
<dbReference type="CDD" id="cd06257">
    <property type="entry name" value="DnaJ"/>
    <property type="match status" value="1"/>
</dbReference>